<sequence length="342" mass="36195">MTLRQILILLAVAACILLLLPGLGRYSAYIVYVVAIASIGALALNLLIGYCGQISFAHGGLLGVGAYAAGNFGNAGQDMVVALAGAGFVTALISVMIGLPALRLRGLYFAIATLAAQFILEYLFRLLEPLTHGVSGLLIEPAPFLGFGVSTDRGYAAVSIILLVLSLIGVSRLLRTDLGRRFILIRDSEMVARGMGINVARTKFWAFAISGFLAGIAGGLLAFTTRIAAPEAFEIALSVDYVAMIIVGGLGSLPGAVIGAFFVVLLPEVVQRLGEYFNAATQTSAIREMIFGLLIILFMIYEPRGLNSLASRLWRRWRGAGTKPAKTPSGAMDLRPSSEPAE</sequence>
<comment type="subcellular location">
    <subcellularLocation>
        <location evidence="1">Cell membrane</location>
        <topology evidence="1">Multi-pass membrane protein</topology>
    </subcellularLocation>
</comment>
<feature type="transmembrane region" description="Helical" evidence="7">
    <location>
        <begin position="55"/>
        <end position="73"/>
    </location>
</feature>
<dbReference type="RefSeq" id="WP_109461113.1">
    <property type="nucleotide sequence ID" value="NZ_QFBC01000016.1"/>
</dbReference>
<dbReference type="CDD" id="cd06581">
    <property type="entry name" value="TM_PBP1_LivM_like"/>
    <property type="match status" value="1"/>
</dbReference>
<dbReference type="OrthoDB" id="9814461at2"/>
<dbReference type="EMBL" id="QFBC01000016">
    <property type="protein sequence ID" value="PWE53364.1"/>
    <property type="molecule type" value="Genomic_DNA"/>
</dbReference>
<evidence type="ECO:0000256" key="1">
    <source>
        <dbReference type="ARBA" id="ARBA00004651"/>
    </source>
</evidence>
<feature type="transmembrane region" description="Helical" evidence="7">
    <location>
        <begin position="7"/>
        <end position="23"/>
    </location>
</feature>
<feature type="transmembrane region" description="Helical" evidence="7">
    <location>
        <begin position="241"/>
        <end position="265"/>
    </location>
</feature>
<dbReference type="InterPro" id="IPR043428">
    <property type="entry name" value="LivM-like"/>
</dbReference>
<evidence type="ECO:0000313" key="8">
    <source>
        <dbReference type="EMBL" id="PWE53364.1"/>
    </source>
</evidence>
<keyword evidence="4 7" id="KW-1133">Transmembrane helix</keyword>
<dbReference type="PANTHER" id="PTHR30482:SF5">
    <property type="entry name" value="ABC TRANSPORTER PERMEASE PROTEIN"/>
    <property type="match status" value="1"/>
</dbReference>
<feature type="region of interest" description="Disordered" evidence="6">
    <location>
        <begin position="321"/>
        <end position="342"/>
    </location>
</feature>
<evidence type="ECO:0000256" key="2">
    <source>
        <dbReference type="ARBA" id="ARBA00022475"/>
    </source>
</evidence>
<name>A0A2U2DJ82_9HYPH</name>
<dbReference type="Pfam" id="PF02653">
    <property type="entry name" value="BPD_transp_2"/>
    <property type="match status" value="1"/>
</dbReference>
<feature type="transmembrane region" description="Helical" evidence="7">
    <location>
        <begin position="285"/>
        <end position="301"/>
    </location>
</feature>
<dbReference type="PANTHER" id="PTHR30482">
    <property type="entry name" value="HIGH-AFFINITY BRANCHED-CHAIN AMINO ACID TRANSPORT SYSTEM PERMEASE"/>
    <property type="match status" value="1"/>
</dbReference>
<proteinExistence type="predicted"/>
<keyword evidence="2" id="KW-1003">Cell membrane</keyword>
<keyword evidence="9" id="KW-1185">Reference proteome</keyword>
<evidence type="ECO:0000256" key="5">
    <source>
        <dbReference type="ARBA" id="ARBA00023136"/>
    </source>
</evidence>
<evidence type="ECO:0000256" key="4">
    <source>
        <dbReference type="ARBA" id="ARBA00022989"/>
    </source>
</evidence>
<dbReference type="AlphaFoldDB" id="A0A2U2DJ82"/>
<reference evidence="8 9" key="1">
    <citation type="submission" date="2018-05" db="EMBL/GenBank/DDBJ databases">
        <title>The draft genome of strain NS-104.</title>
        <authorList>
            <person name="Hang P."/>
            <person name="Jiang J."/>
        </authorList>
    </citation>
    <scope>NUCLEOTIDE SEQUENCE [LARGE SCALE GENOMIC DNA]</scope>
    <source>
        <strain evidence="8 9">NS-104</strain>
    </source>
</reference>
<keyword evidence="3 7" id="KW-0812">Transmembrane</keyword>
<organism evidence="8 9">
    <name type="scientific">Metarhizobium album</name>
    <dbReference type="NCBI Taxonomy" id="2182425"/>
    <lineage>
        <taxon>Bacteria</taxon>
        <taxon>Pseudomonadati</taxon>
        <taxon>Pseudomonadota</taxon>
        <taxon>Alphaproteobacteria</taxon>
        <taxon>Hyphomicrobiales</taxon>
        <taxon>Rhizobiaceae</taxon>
        <taxon>Metarhizobium</taxon>
    </lineage>
</organism>
<dbReference type="GO" id="GO:0015658">
    <property type="term" value="F:branched-chain amino acid transmembrane transporter activity"/>
    <property type="evidence" value="ECO:0007669"/>
    <property type="project" value="InterPro"/>
</dbReference>
<protein>
    <submittedName>
        <fullName evidence="8">Branched-chain amino acid ABC transporter permease</fullName>
    </submittedName>
</protein>
<gene>
    <name evidence="8" type="ORF">DEM27_25750</name>
</gene>
<feature type="transmembrane region" description="Helical" evidence="7">
    <location>
        <begin position="106"/>
        <end position="124"/>
    </location>
</feature>
<evidence type="ECO:0000313" key="9">
    <source>
        <dbReference type="Proteomes" id="UP000245252"/>
    </source>
</evidence>
<feature type="transmembrane region" description="Helical" evidence="7">
    <location>
        <begin position="79"/>
        <end position="99"/>
    </location>
</feature>
<dbReference type="GO" id="GO:0005886">
    <property type="term" value="C:plasma membrane"/>
    <property type="evidence" value="ECO:0007669"/>
    <property type="project" value="UniProtKB-SubCell"/>
</dbReference>
<dbReference type="Proteomes" id="UP000245252">
    <property type="component" value="Unassembled WGS sequence"/>
</dbReference>
<feature type="transmembrane region" description="Helical" evidence="7">
    <location>
        <begin position="29"/>
        <end position="48"/>
    </location>
</feature>
<accession>A0A2U2DJ82</accession>
<keyword evidence="5 7" id="KW-0472">Membrane</keyword>
<comment type="caution">
    <text evidence="8">The sequence shown here is derived from an EMBL/GenBank/DDBJ whole genome shotgun (WGS) entry which is preliminary data.</text>
</comment>
<evidence type="ECO:0000256" key="3">
    <source>
        <dbReference type="ARBA" id="ARBA00022692"/>
    </source>
</evidence>
<dbReference type="PROSITE" id="PS51257">
    <property type="entry name" value="PROKAR_LIPOPROTEIN"/>
    <property type="match status" value="1"/>
</dbReference>
<evidence type="ECO:0000256" key="7">
    <source>
        <dbReference type="SAM" id="Phobius"/>
    </source>
</evidence>
<feature type="transmembrane region" description="Helical" evidence="7">
    <location>
        <begin position="204"/>
        <end position="229"/>
    </location>
</feature>
<feature type="transmembrane region" description="Helical" evidence="7">
    <location>
        <begin position="154"/>
        <end position="174"/>
    </location>
</feature>
<dbReference type="InterPro" id="IPR001851">
    <property type="entry name" value="ABC_transp_permease"/>
</dbReference>
<evidence type="ECO:0000256" key="6">
    <source>
        <dbReference type="SAM" id="MobiDB-lite"/>
    </source>
</evidence>